<evidence type="ECO:0000313" key="4">
    <source>
        <dbReference type="Proteomes" id="UP000199707"/>
    </source>
</evidence>
<dbReference type="RefSeq" id="WP_090354271.1">
    <property type="nucleotide sequence ID" value="NZ_FMUB01000002.1"/>
</dbReference>
<dbReference type="InterPro" id="IPR001509">
    <property type="entry name" value="Epimerase_deHydtase"/>
</dbReference>
<name>A0A1G4VJ78_9MYCO</name>
<feature type="domain" description="NAD-dependent epimerase/dehydratase" evidence="2">
    <location>
        <begin position="4"/>
        <end position="244"/>
    </location>
</feature>
<dbReference type="Gene3D" id="3.90.25.10">
    <property type="entry name" value="UDP-galactose 4-epimerase, domain 1"/>
    <property type="match status" value="1"/>
</dbReference>
<sequence length="325" mass="34212">MRTVVTGAAGFIGSTLVDRLLAEGHHVVGVDNLSTGLAANLDRARRHAGARLSLHRLDIRAPQFGDIVTEAKPDVVFHLAAHVDLRASVTDPLHDAGCNVLGTINVLEACRRTGVERIVYAASGGSRYGAPSSLPVSEGVPADPLSPYAAAKFAGEVYLGCYAEMYGITPIRLALANVYGPRQSPYGEAGVIAVFASRLLAGQPVAVYGDGTATRDYVYVDDVVDAFARAGRAPAATRGLYNIGTGRQTATREVHRLISTALGQTAPPCYAPARTGEVQAIALDVSKAERELGWMPAVSLDAGIRRTIDWLRGVSKPATTALVEV</sequence>
<organism evidence="3 4">
    <name type="scientific">Mycolicibacterium fluoranthenivorans</name>
    <dbReference type="NCBI Taxonomy" id="258505"/>
    <lineage>
        <taxon>Bacteria</taxon>
        <taxon>Bacillati</taxon>
        <taxon>Actinomycetota</taxon>
        <taxon>Actinomycetes</taxon>
        <taxon>Mycobacteriales</taxon>
        <taxon>Mycobacteriaceae</taxon>
        <taxon>Mycolicibacterium</taxon>
    </lineage>
</organism>
<dbReference type="AlphaFoldDB" id="A0A1G4VJ78"/>
<dbReference type="Gene3D" id="3.40.50.720">
    <property type="entry name" value="NAD(P)-binding Rossmann-like Domain"/>
    <property type="match status" value="1"/>
</dbReference>
<dbReference type="EMBL" id="FMUB01000002">
    <property type="protein sequence ID" value="SCX07097.1"/>
    <property type="molecule type" value="Genomic_DNA"/>
</dbReference>
<dbReference type="PROSITE" id="PS00061">
    <property type="entry name" value="ADH_SHORT"/>
    <property type="match status" value="1"/>
</dbReference>
<accession>A0A1G4VJ78</accession>
<dbReference type="PANTHER" id="PTHR43000">
    <property type="entry name" value="DTDP-D-GLUCOSE 4,6-DEHYDRATASE-RELATED"/>
    <property type="match status" value="1"/>
</dbReference>
<dbReference type="SUPFAM" id="SSF51735">
    <property type="entry name" value="NAD(P)-binding Rossmann-fold domains"/>
    <property type="match status" value="1"/>
</dbReference>
<dbReference type="InterPro" id="IPR036291">
    <property type="entry name" value="NAD(P)-bd_dom_sf"/>
</dbReference>
<dbReference type="Pfam" id="PF01370">
    <property type="entry name" value="Epimerase"/>
    <property type="match status" value="1"/>
</dbReference>
<evidence type="ECO:0000313" key="3">
    <source>
        <dbReference type="EMBL" id="SCX07097.1"/>
    </source>
</evidence>
<gene>
    <name evidence="3" type="ORF">SAMN02799620_00972</name>
</gene>
<dbReference type="Proteomes" id="UP000199707">
    <property type="component" value="Unassembled WGS sequence"/>
</dbReference>
<dbReference type="PRINTS" id="PR01713">
    <property type="entry name" value="NUCEPIMERASE"/>
</dbReference>
<dbReference type="InterPro" id="IPR020904">
    <property type="entry name" value="Sc_DH/Rdtase_CS"/>
</dbReference>
<protein>
    <submittedName>
        <fullName evidence="3">UDP-glucose 4-epimerase</fullName>
    </submittedName>
</protein>
<evidence type="ECO:0000259" key="2">
    <source>
        <dbReference type="Pfam" id="PF01370"/>
    </source>
</evidence>
<evidence type="ECO:0000256" key="1">
    <source>
        <dbReference type="ARBA" id="ARBA00007637"/>
    </source>
</evidence>
<proteinExistence type="inferred from homology"/>
<reference evidence="4" key="1">
    <citation type="submission" date="2016-10" db="EMBL/GenBank/DDBJ databases">
        <authorList>
            <person name="Varghese N."/>
            <person name="Submissions S."/>
        </authorList>
    </citation>
    <scope>NUCLEOTIDE SEQUENCE [LARGE SCALE GENOMIC DNA]</scope>
    <source>
        <strain evidence="4">UNC267MFSha1.1M11</strain>
    </source>
</reference>
<dbReference type="STRING" id="1502745.SAMN02799620_00972"/>
<comment type="similarity">
    <text evidence="1">Belongs to the NAD(P)-dependent epimerase/dehydratase family.</text>
</comment>